<evidence type="ECO:0000313" key="6">
    <source>
        <dbReference type="Proteomes" id="UP000228758"/>
    </source>
</evidence>
<dbReference type="InterPro" id="IPR036388">
    <property type="entry name" value="WH-like_DNA-bd_sf"/>
</dbReference>
<dbReference type="InterPro" id="IPR036390">
    <property type="entry name" value="WH_DNA-bd_sf"/>
</dbReference>
<dbReference type="RefSeq" id="WP_100365258.1">
    <property type="nucleotide sequence ID" value="NZ_PGFF01000001.1"/>
</dbReference>
<evidence type="ECO:0000256" key="3">
    <source>
        <dbReference type="ARBA" id="ARBA00023163"/>
    </source>
</evidence>
<dbReference type="PANTHER" id="PTHR43537">
    <property type="entry name" value="TRANSCRIPTIONAL REGULATOR, GNTR FAMILY"/>
    <property type="match status" value="1"/>
</dbReference>
<dbReference type="EMBL" id="PGFF01000001">
    <property type="protein sequence ID" value="PJJ73136.1"/>
    <property type="molecule type" value="Genomic_DNA"/>
</dbReference>
<comment type="caution">
    <text evidence="5">The sequence shown here is derived from an EMBL/GenBank/DDBJ whole genome shotgun (WGS) entry which is preliminary data.</text>
</comment>
<reference evidence="5 6" key="1">
    <citation type="submission" date="2017-11" db="EMBL/GenBank/DDBJ databases">
        <title>Genomic Encyclopedia of Archaeal and Bacterial Type Strains, Phase II (KMG-II): From Individual Species to Whole Genera.</title>
        <authorList>
            <person name="Goeker M."/>
        </authorList>
    </citation>
    <scope>NUCLEOTIDE SEQUENCE [LARGE SCALE GENOMIC DNA]</scope>
    <source>
        <strain evidence="5 6">DSM 27393</strain>
    </source>
</reference>
<dbReference type="Pfam" id="PF00392">
    <property type="entry name" value="GntR"/>
    <property type="match status" value="1"/>
</dbReference>
<evidence type="ECO:0000259" key="4">
    <source>
        <dbReference type="PROSITE" id="PS50949"/>
    </source>
</evidence>
<evidence type="ECO:0000313" key="5">
    <source>
        <dbReference type="EMBL" id="PJJ73136.1"/>
    </source>
</evidence>
<keyword evidence="3" id="KW-0804">Transcription</keyword>
<dbReference type="OrthoDB" id="4164516at2"/>
<proteinExistence type="predicted"/>
<dbReference type="Pfam" id="PF07729">
    <property type="entry name" value="FCD"/>
    <property type="match status" value="1"/>
</dbReference>
<dbReference type="PROSITE" id="PS50949">
    <property type="entry name" value="HTH_GNTR"/>
    <property type="match status" value="1"/>
</dbReference>
<keyword evidence="6" id="KW-1185">Reference proteome</keyword>
<feature type="domain" description="HTH gntR-type" evidence="4">
    <location>
        <begin position="1"/>
        <end position="68"/>
    </location>
</feature>
<dbReference type="Proteomes" id="UP000228758">
    <property type="component" value="Unassembled WGS sequence"/>
</dbReference>
<dbReference type="AlphaFoldDB" id="A0A2M9CMK5"/>
<keyword evidence="1" id="KW-0805">Transcription regulation</keyword>
<keyword evidence="2 5" id="KW-0238">DNA-binding</keyword>
<dbReference type="SMART" id="SM00895">
    <property type="entry name" value="FCD"/>
    <property type="match status" value="1"/>
</dbReference>
<evidence type="ECO:0000256" key="2">
    <source>
        <dbReference type="ARBA" id="ARBA00023125"/>
    </source>
</evidence>
<dbReference type="InterPro" id="IPR008920">
    <property type="entry name" value="TF_FadR/GntR_C"/>
</dbReference>
<dbReference type="PANTHER" id="PTHR43537:SF44">
    <property type="entry name" value="GNTR FAMILY REGULATORY PROTEIN"/>
    <property type="match status" value="1"/>
</dbReference>
<organism evidence="5 6">
    <name type="scientific">Diaminobutyricimonas aerilata</name>
    <dbReference type="NCBI Taxonomy" id="1162967"/>
    <lineage>
        <taxon>Bacteria</taxon>
        <taxon>Bacillati</taxon>
        <taxon>Actinomycetota</taxon>
        <taxon>Actinomycetes</taxon>
        <taxon>Micrococcales</taxon>
        <taxon>Microbacteriaceae</taxon>
        <taxon>Diaminobutyricimonas</taxon>
    </lineage>
</organism>
<dbReference type="Gene3D" id="1.20.120.530">
    <property type="entry name" value="GntR ligand-binding domain-like"/>
    <property type="match status" value="1"/>
</dbReference>
<dbReference type="GO" id="GO:0003677">
    <property type="term" value="F:DNA binding"/>
    <property type="evidence" value="ECO:0007669"/>
    <property type="project" value="UniProtKB-KW"/>
</dbReference>
<dbReference type="SUPFAM" id="SSF48008">
    <property type="entry name" value="GntR ligand-binding domain-like"/>
    <property type="match status" value="1"/>
</dbReference>
<sequence>MSAFERALDELGSAIVRGELAAGHATTVEELERRTGCSRGVVRETTRVLVSLGMLSARRRVGLRVLPDTDWDVLDPHVIRWRLAADPTRVRRELADLRGAIEPLAARLAATERTEAQAGALQAAAEALAGAGGDAARFLDADRDFHDVLLIASGNPFSVRLGAVVHAALRERAEHERAGLAPDAEDVALHTRVAEAVRDRDAGAAESAMRALVMRTHPEHPSE</sequence>
<dbReference type="GO" id="GO:0003700">
    <property type="term" value="F:DNA-binding transcription factor activity"/>
    <property type="evidence" value="ECO:0007669"/>
    <property type="project" value="InterPro"/>
</dbReference>
<dbReference type="Gene3D" id="1.10.10.10">
    <property type="entry name" value="Winged helix-like DNA-binding domain superfamily/Winged helix DNA-binding domain"/>
    <property type="match status" value="1"/>
</dbReference>
<gene>
    <name evidence="5" type="ORF">CLV46_2720</name>
</gene>
<accession>A0A2M9CMK5</accession>
<evidence type="ECO:0000256" key="1">
    <source>
        <dbReference type="ARBA" id="ARBA00023015"/>
    </source>
</evidence>
<dbReference type="SUPFAM" id="SSF46785">
    <property type="entry name" value="Winged helix' DNA-binding domain"/>
    <property type="match status" value="1"/>
</dbReference>
<dbReference type="InterPro" id="IPR000524">
    <property type="entry name" value="Tscrpt_reg_HTH_GntR"/>
</dbReference>
<name>A0A2M9CMK5_9MICO</name>
<protein>
    <submittedName>
        <fullName evidence="5">DNA-binding FadR family transcriptional regulator</fullName>
    </submittedName>
</protein>
<dbReference type="InterPro" id="IPR011711">
    <property type="entry name" value="GntR_C"/>
</dbReference>